<feature type="region of interest" description="Disordered" evidence="2">
    <location>
        <begin position="341"/>
        <end position="361"/>
    </location>
</feature>
<feature type="repeat" description="HEAT" evidence="1">
    <location>
        <begin position="393"/>
        <end position="427"/>
    </location>
</feature>
<feature type="region of interest" description="Disordered" evidence="2">
    <location>
        <begin position="1"/>
        <end position="23"/>
    </location>
</feature>
<gene>
    <name evidence="3" type="ORF">KP79_PYT02250</name>
</gene>
<evidence type="ECO:0000256" key="2">
    <source>
        <dbReference type="SAM" id="MobiDB-lite"/>
    </source>
</evidence>
<comment type="caution">
    <text evidence="3">The sequence shown here is derived from an EMBL/GenBank/DDBJ whole genome shotgun (WGS) entry which is preliminary data.</text>
</comment>
<dbReference type="InterPro" id="IPR039918">
    <property type="entry name" value="PPP4R4"/>
</dbReference>
<reference evidence="3 4" key="1">
    <citation type="journal article" date="2017" name="Nat. Ecol. Evol.">
        <title>Scallop genome provides insights into evolution of bilaterian karyotype and development.</title>
        <authorList>
            <person name="Wang S."/>
            <person name="Zhang J."/>
            <person name="Jiao W."/>
            <person name="Li J."/>
            <person name="Xun X."/>
            <person name="Sun Y."/>
            <person name="Guo X."/>
            <person name="Huan P."/>
            <person name="Dong B."/>
            <person name="Zhang L."/>
            <person name="Hu X."/>
            <person name="Sun X."/>
            <person name="Wang J."/>
            <person name="Zhao C."/>
            <person name="Wang Y."/>
            <person name="Wang D."/>
            <person name="Huang X."/>
            <person name="Wang R."/>
            <person name="Lv J."/>
            <person name="Li Y."/>
            <person name="Zhang Z."/>
            <person name="Liu B."/>
            <person name="Lu W."/>
            <person name="Hui Y."/>
            <person name="Liang J."/>
            <person name="Zhou Z."/>
            <person name="Hou R."/>
            <person name="Li X."/>
            <person name="Liu Y."/>
            <person name="Li H."/>
            <person name="Ning X."/>
            <person name="Lin Y."/>
            <person name="Zhao L."/>
            <person name="Xing Q."/>
            <person name="Dou J."/>
            <person name="Li Y."/>
            <person name="Mao J."/>
            <person name="Guo H."/>
            <person name="Dou H."/>
            <person name="Li T."/>
            <person name="Mu C."/>
            <person name="Jiang W."/>
            <person name="Fu Q."/>
            <person name="Fu X."/>
            <person name="Miao Y."/>
            <person name="Liu J."/>
            <person name="Yu Q."/>
            <person name="Li R."/>
            <person name="Liao H."/>
            <person name="Li X."/>
            <person name="Kong Y."/>
            <person name="Jiang Z."/>
            <person name="Chourrout D."/>
            <person name="Li R."/>
            <person name="Bao Z."/>
        </authorList>
    </citation>
    <scope>NUCLEOTIDE SEQUENCE [LARGE SCALE GENOMIC DNA]</scope>
    <source>
        <strain evidence="3 4">PY_sf001</strain>
    </source>
</reference>
<feature type="compositionally biased region" description="Polar residues" evidence="2">
    <location>
        <begin position="779"/>
        <end position="790"/>
    </location>
</feature>
<protein>
    <submittedName>
        <fullName evidence="3">Serine/threonine-protein phosphatase 4 regulatory subunit 4</fullName>
    </submittedName>
</protein>
<feature type="region of interest" description="Disordered" evidence="2">
    <location>
        <begin position="712"/>
        <end position="950"/>
    </location>
</feature>
<feature type="repeat" description="HEAT" evidence="1">
    <location>
        <begin position="240"/>
        <end position="278"/>
    </location>
</feature>
<feature type="repeat" description="HEAT" evidence="1">
    <location>
        <begin position="201"/>
        <end position="238"/>
    </location>
</feature>
<sequence>MDKTTTSLADDLQDLQLDRPTEGLKSTEELEKLTVDEQLSDIERAVYLLSSGQEVQRISVIHNLPDLLRDTESHDECMRRVVPKVREVLYVAQTEMQLAASSAFLQILQKNLVPIQNYTQTFLQTILNSVDARDPDVASAWLETLLDVIDLLPKDIIKKEILNIAIAKGQLSQTVYSRLSCCKILGKIATKFEPFVIKKEILPVVQSLCQDVDYEVRGCMCRQLDCVARGLGLEPTKSAILPELVELTNDEEGFVRTAGLETVVSILSLLDEDTCNNTIIPLVCKFCQQAMQNEDSTLPVVAKQLGRLAHGLQVHLTDEQKQWFVDYYRKLCKVGLSPERGKNTKEVESDQSKVTDMPQNEEDDQCLECRKNAAFNFPAMFVFVGPKHFKVDLLGIFSSLCKDPNSQVRKTVASGFHEVTKLLGSQVHILQHDLINLLKDDSVDVLRGILTNIVDILDSFLGSSSSNHTLSEAKMNSLGEVIPAILASDEVVSSFNNWRLQEELMTSLASLTQCCSNEVLYTKVIPVLFNKLKTARALPVRHTCARSSLIIIRTLKKLEQREELVYRLVTEFCHGRSCHQRSLFIDICKFVIELYSKTFFKKYFYEVVLELHKDPVPNIRLRLCSLLPPLKRLIKLPTDRNLLQQLDLCVRKLLVAEKDRDVQNAIKVAVEELDKIHVQMESLSRRMLFEQDLVDQKKEDEEKLLIELEERDQKREEEAAEKKKGEKRNSVTSALAKKGDNGSKIPGPRKGSKNLAVSGTTSPNTSTKDVQNRIGKNSIAKSKSTNSLSQIPRRENIGKPDSPKPIRSKIPAAKVKPQPNYDSGKKDSTVSKSMPNKALPRLSRLPLYSSQPNLHSSQSSGGKSPIGRACKPSLAPKPSGGAGLKKTPVSRLSRLPLYNSNPDLCSERLREAGPIRGQPRAQRVRQQDRLRYQGSCSPLRSTAGPRECRN</sequence>
<dbReference type="GO" id="GO:0005829">
    <property type="term" value="C:cytosol"/>
    <property type="evidence" value="ECO:0007669"/>
    <property type="project" value="TreeGrafter"/>
</dbReference>
<dbReference type="InterPro" id="IPR021133">
    <property type="entry name" value="HEAT_type_2"/>
</dbReference>
<dbReference type="PROSITE" id="PS50077">
    <property type="entry name" value="HEAT_REPEAT"/>
    <property type="match status" value="3"/>
</dbReference>
<dbReference type="Gene3D" id="1.25.10.10">
    <property type="entry name" value="Leucine-rich Repeat Variant"/>
    <property type="match status" value="1"/>
</dbReference>
<dbReference type="InterPro" id="IPR011989">
    <property type="entry name" value="ARM-like"/>
</dbReference>
<dbReference type="PANTHER" id="PTHR21467:SF0">
    <property type="entry name" value="SERINE_THREONINE-PROTEIN PHOSPHATASE 4 REGULATORY SUBUNIT 4"/>
    <property type="match status" value="1"/>
</dbReference>
<feature type="compositionally biased region" description="Low complexity" evidence="2">
    <location>
        <begin position="839"/>
        <end position="860"/>
    </location>
</feature>
<evidence type="ECO:0000313" key="4">
    <source>
        <dbReference type="Proteomes" id="UP000242188"/>
    </source>
</evidence>
<dbReference type="SUPFAM" id="SSF48371">
    <property type="entry name" value="ARM repeat"/>
    <property type="match status" value="1"/>
</dbReference>
<dbReference type="GO" id="GO:0019888">
    <property type="term" value="F:protein phosphatase regulator activity"/>
    <property type="evidence" value="ECO:0007669"/>
    <property type="project" value="TreeGrafter"/>
</dbReference>
<feature type="compositionally biased region" description="Basic and acidic residues" evidence="2">
    <location>
        <begin position="712"/>
        <end position="729"/>
    </location>
</feature>
<accession>A0A210PW46</accession>
<organism evidence="3 4">
    <name type="scientific">Mizuhopecten yessoensis</name>
    <name type="common">Japanese scallop</name>
    <name type="synonym">Patinopecten yessoensis</name>
    <dbReference type="NCBI Taxonomy" id="6573"/>
    <lineage>
        <taxon>Eukaryota</taxon>
        <taxon>Metazoa</taxon>
        <taxon>Spiralia</taxon>
        <taxon>Lophotrochozoa</taxon>
        <taxon>Mollusca</taxon>
        <taxon>Bivalvia</taxon>
        <taxon>Autobranchia</taxon>
        <taxon>Pteriomorphia</taxon>
        <taxon>Pectinida</taxon>
        <taxon>Pectinoidea</taxon>
        <taxon>Pectinidae</taxon>
        <taxon>Mizuhopecten</taxon>
    </lineage>
</organism>
<dbReference type="GO" id="GO:0008287">
    <property type="term" value="C:protein serine/threonine phosphatase complex"/>
    <property type="evidence" value="ECO:0007669"/>
    <property type="project" value="TreeGrafter"/>
</dbReference>
<dbReference type="PANTHER" id="PTHR21467">
    <property type="entry name" value="PROTEIN PHOSPHATASE 4 REGULATORY SUBUNIT 4 PPP4R4"/>
    <property type="match status" value="1"/>
</dbReference>
<dbReference type="OrthoDB" id="340346at2759"/>
<feature type="compositionally biased region" description="Polar residues" evidence="2">
    <location>
        <begin position="755"/>
        <end position="769"/>
    </location>
</feature>
<evidence type="ECO:0000313" key="3">
    <source>
        <dbReference type="EMBL" id="OWF40717.1"/>
    </source>
</evidence>
<dbReference type="AlphaFoldDB" id="A0A210PW46"/>
<name>A0A210PW46_MIZYE</name>
<keyword evidence="4" id="KW-1185">Reference proteome</keyword>
<dbReference type="InterPro" id="IPR016024">
    <property type="entry name" value="ARM-type_fold"/>
</dbReference>
<dbReference type="STRING" id="6573.A0A210PW46"/>
<feature type="compositionally biased region" description="Basic and acidic residues" evidence="2">
    <location>
        <begin position="341"/>
        <end position="353"/>
    </location>
</feature>
<evidence type="ECO:0000256" key="1">
    <source>
        <dbReference type="PROSITE-ProRule" id="PRU00103"/>
    </source>
</evidence>
<proteinExistence type="predicted"/>
<feature type="compositionally biased region" description="Basic and acidic residues" evidence="2">
    <location>
        <begin position="792"/>
        <end position="804"/>
    </location>
</feature>
<dbReference type="Proteomes" id="UP000242188">
    <property type="component" value="Unassembled WGS sequence"/>
</dbReference>
<dbReference type="EMBL" id="NEDP02005454">
    <property type="protein sequence ID" value="OWF40717.1"/>
    <property type="molecule type" value="Genomic_DNA"/>
</dbReference>